<dbReference type="OrthoDB" id="9856884at2"/>
<dbReference type="EMBL" id="QZEY01000039">
    <property type="protein sequence ID" value="RJL19404.1"/>
    <property type="molecule type" value="Genomic_DNA"/>
</dbReference>
<dbReference type="RefSeq" id="WP_119931933.1">
    <property type="nucleotide sequence ID" value="NZ_QZEY01000039.1"/>
</dbReference>
<evidence type="ECO:0000313" key="1">
    <source>
        <dbReference type="EMBL" id="RJL19404.1"/>
    </source>
</evidence>
<comment type="caution">
    <text evidence="1">The sequence shown here is derived from an EMBL/GenBank/DDBJ whole genome shotgun (WGS) entry which is preliminary data.</text>
</comment>
<dbReference type="Proteomes" id="UP000265768">
    <property type="component" value="Unassembled WGS sequence"/>
</dbReference>
<dbReference type="AlphaFoldDB" id="A0A3A4A2U0"/>
<keyword evidence="2" id="KW-1185">Reference proteome</keyword>
<sequence length="230" mass="25288">MTPDTIALEEYYDQYSDPGPVRAHLAKIDAPDWVIPYQLTHTYEHGLSILAEAGRHTPRRLYLDETWHDALLLARRVGRAVLLGRTYAAGYVGVPLLAAHTAARAMLRTLTEDLECAGMPVALALEKYVMSLWPTPAAAFPPRDITLALTVDREAQQLGLYDNIPGLRELVRAGINTDRRRYAAATGHLLQYLVRHYTGVAGRPQAESLAPALAALIAEATPEPEEDSKG</sequence>
<organism evidence="1 2">
    <name type="scientific">Bailinhaonella thermotolerans</name>
    <dbReference type="NCBI Taxonomy" id="1070861"/>
    <lineage>
        <taxon>Bacteria</taxon>
        <taxon>Bacillati</taxon>
        <taxon>Actinomycetota</taxon>
        <taxon>Actinomycetes</taxon>
        <taxon>Streptosporangiales</taxon>
        <taxon>Streptosporangiaceae</taxon>
        <taxon>Bailinhaonella</taxon>
    </lineage>
</organism>
<evidence type="ECO:0000313" key="2">
    <source>
        <dbReference type="Proteomes" id="UP000265768"/>
    </source>
</evidence>
<reference evidence="1 2" key="1">
    <citation type="submission" date="2018-09" db="EMBL/GenBank/DDBJ databases">
        <title>YIM 75507 draft genome.</title>
        <authorList>
            <person name="Tang S."/>
            <person name="Feng Y."/>
        </authorList>
    </citation>
    <scope>NUCLEOTIDE SEQUENCE [LARGE SCALE GENOMIC DNA]</scope>
    <source>
        <strain evidence="1 2">YIM 75507</strain>
    </source>
</reference>
<gene>
    <name evidence="1" type="ORF">D5H75_40400</name>
</gene>
<protein>
    <submittedName>
        <fullName evidence="1">Uncharacterized protein</fullName>
    </submittedName>
</protein>
<name>A0A3A4A2U0_9ACTN</name>
<accession>A0A3A4A2U0</accession>
<proteinExistence type="predicted"/>